<evidence type="ECO:0000313" key="2">
    <source>
        <dbReference type="Proteomes" id="UP000315295"/>
    </source>
</evidence>
<dbReference type="AlphaFoldDB" id="A0A540KND3"/>
<dbReference type="Proteomes" id="UP000315295">
    <property type="component" value="Unassembled WGS sequence"/>
</dbReference>
<protein>
    <submittedName>
        <fullName evidence="1">Uncharacterized protein</fullName>
    </submittedName>
</protein>
<name>A0A540KND3_MALBA</name>
<comment type="caution">
    <text evidence="1">The sequence shown here is derived from an EMBL/GenBank/DDBJ whole genome shotgun (WGS) entry which is preliminary data.</text>
</comment>
<organism evidence="1 2">
    <name type="scientific">Malus baccata</name>
    <name type="common">Siberian crab apple</name>
    <name type="synonym">Pyrus baccata</name>
    <dbReference type="NCBI Taxonomy" id="106549"/>
    <lineage>
        <taxon>Eukaryota</taxon>
        <taxon>Viridiplantae</taxon>
        <taxon>Streptophyta</taxon>
        <taxon>Embryophyta</taxon>
        <taxon>Tracheophyta</taxon>
        <taxon>Spermatophyta</taxon>
        <taxon>Magnoliopsida</taxon>
        <taxon>eudicotyledons</taxon>
        <taxon>Gunneridae</taxon>
        <taxon>Pentapetalae</taxon>
        <taxon>rosids</taxon>
        <taxon>fabids</taxon>
        <taxon>Rosales</taxon>
        <taxon>Rosaceae</taxon>
        <taxon>Amygdaloideae</taxon>
        <taxon>Maleae</taxon>
        <taxon>Malus</taxon>
    </lineage>
</organism>
<evidence type="ECO:0000313" key="1">
    <source>
        <dbReference type="EMBL" id="TQD75738.1"/>
    </source>
</evidence>
<dbReference type="STRING" id="106549.A0A540KND3"/>
<reference evidence="1 2" key="1">
    <citation type="journal article" date="2019" name="G3 (Bethesda)">
        <title>Sequencing of a Wild Apple (Malus baccata) Genome Unravels the Differences Between Cultivated and Wild Apple Species Regarding Disease Resistance and Cold Tolerance.</title>
        <authorList>
            <person name="Chen X."/>
        </authorList>
    </citation>
    <scope>NUCLEOTIDE SEQUENCE [LARGE SCALE GENOMIC DNA]</scope>
    <source>
        <strain evidence="2">cv. Shandingzi</strain>
        <tissue evidence="1">Leaves</tissue>
    </source>
</reference>
<accession>A0A540KND3</accession>
<gene>
    <name evidence="1" type="ORF">C1H46_038711</name>
</gene>
<dbReference type="EMBL" id="VIEB01001074">
    <property type="protein sequence ID" value="TQD75738.1"/>
    <property type="molecule type" value="Genomic_DNA"/>
</dbReference>
<keyword evidence="2" id="KW-1185">Reference proteome</keyword>
<sequence length="209" mass="23621">MRPITPSIRNLYRSAYRSIVKKWRHEKKKSSSPPEEEAKVDQFRDNDVIFEEVDEDTRQVQKKTMHGFHSFRCISLQRLRRHGPSSPRGLKSVDTCMDCTALDALACKDCDAMVHQALEVSKAWTASLTCLLLVSQRAQAERVAPLHPPSRKLRAGKAGPILWRPLWRPLPRQGVPLKALTARPPIPFSQKVKAGRAPPPSCFLTHLGC</sequence>
<proteinExistence type="predicted"/>